<keyword evidence="3" id="KW-1185">Reference proteome</keyword>
<keyword evidence="1" id="KW-0732">Signal</keyword>
<dbReference type="EMBL" id="KV417695">
    <property type="protein sequence ID" value="KZP09643.1"/>
    <property type="molecule type" value="Genomic_DNA"/>
</dbReference>
<feature type="signal peptide" evidence="1">
    <location>
        <begin position="1"/>
        <end position="20"/>
    </location>
</feature>
<sequence>MYNALKNGLIWGLYVTTAFGWLSVTHPDIEMEDLGPVVDTRHIERKAKYNQCTIKSVLTRKVKGSKDSKPTLDDFINVGEREEVWYMHMPIKLYFDRPIRLAAIQPYEATKMDLDLKLELRAWWWEQATVILGRMMVQKWGVILFILDEIIQHIVDCVHKKILTAAQIAKETYW</sequence>
<evidence type="ECO:0000313" key="2">
    <source>
        <dbReference type="EMBL" id="KZP09643.1"/>
    </source>
</evidence>
<dbReference type="AlphaFoldDB" id="A0A165YK63"/>
<reference evidence="2 3" key="1">
    <citation type="journal article" date="2016" name="Mol. Biol. Evol.">
        <title>Comparative Genomics of Early-Diverging Mushroom-Forming Fungi Provides Insights into the Origins of Lignocellulose Decay Capabilities.</title>
        <authorList>
            <person name="Nagy L.G."/>
            <person name="Riley R."/>
            <person name="Tritt A."/>
            <person name="Adam C."/>
            <person name="Daum C."/>
            <person name="Floudas D."/>
            <person name="Sun H."/>
            <person name="Yadav J.S."/>
            <person name="Pangilinan J."/>
            <person name="Larsson K.H."/>
            <person name="Matsuura K."/>
            <person name="Barry K."/>
            <person name="Labutti K."/>
            <person name="Kuo R."/>
            <person name="Ohm R.A."/>
            <person name="Bhattacharya S.S."/>
            <person name="Shirouzu T."/>
            <person name="Yoshinaga Y."/>
            <person name="Martin F.M."/>
            <person name="Grigoriev I.V."/>
            <person name="Hibbett D.S."/>
        </authorList>
    </citation>
    <scope>NUCLEOTIDE SEQUENCE [LARGE SCALE GENOMIC DNA]</scope>
    <source>
        <strain evidence="2 3">CBS 109695</strain>
    </source>
</reference>
<organism evidence="2 3">
    <name type="scientific">Athelia psychrophila</name>
    <dbReference type="NCBI Taxonomy" id="1759441"/>
    <lineage>
        <taxon>Eukaryota</taxon>
        <taxon>Fungi</taxon>
        <taxon>Dikarya</taxon>
        <taxon>Basidiomycota</taxon>
        <taxon>Agaricomycotina</taxon>
        <taxon>Agaricomycetes</taxon>
        <taxon>Agaricomycetidae</taxon>
        <taxon>Atheliales</taxon>
        <taxon>Atheliaceae</taxon>
        <taxon>Athelia</taxon>
    </lineage>
</organism>
<feature type="chain" id="PRO_5007869428" evidence="1">
    <location>
        <begin position="21"/>
        <end position="174"/>
    </location>
</feature>
<evidence type="ECO:0000256" key="1">
    <source>
        <dbReference type="SAM" id="SignalP"/>
    </source>
</evidence>
<evidence type="ECO:0000313" key="3">
    <source>
        <dbReference type="Proteomes" id="UP000076532"/>
    </source>
</evidence>
<gene>
    <name evidence="2" type="ORF">FIBSPDRAFT_900323</name>
</gene>
<name>A0A165YK63_9AGAM</name>
<protein>
    <submittedName>
        <fullName evidence="2">Uncharacterized protein</fullName>
    </submittedName>
</protein>
<proteinExistence type="predicted"/>
<dbReference type="Proteomes" id="UP000076532">
    <property type="component" value="Unassembled WGS sequence"/>
</dbReference>
<dbReference type="OrthoDB" id="2803597at2759"/>
<accession>A0A165YK63</accession>